<feature type="compositionally biased region" description="Basic and acidic residues" evidence="2">
    <location>
        <begin position="254"/>
        <end position="266"/>
    </location>
</feature>
<accession>A0A1E3PMF4</accession>
<evidence type="ECO:0000313" key="5">
    <source>
        <dbReference type="Proteomes" id="UP000095009"/>
    </source>
</evidence>
<feature type="compositionally biased region" description="Low complexity" evidence="2">
    <location>
        <begin position="286"/>
        <end position="297"/>
    </location>
</feature>
<dbReference type="Pfam" id="PF04900">
    <property type="entry name" value="Fcf1"/>
    <property type="match status" value="2"/>
</dbReference>
<organism evidence="4 5">
    <name type="scientific">Nadsonia fulvescens var. elongata DSM 6958</name>
    <dbReference type="NCBI Taxonomy" id="857566"/>
    <lineage>
        <taxon>Eukaryota</taxon>
        <taxon>Fungi</taxon>
        <taxon>Dikarya</taxon>
        <taxon>Ascomycota</taxon>
        <taxon>Saccharomycotina</taxon>
        <taxon>Dipodascomycetes</taxon>
        <taxon>Dipodascales</taxon>
        <taxon>Dipodascales incertae sedis</taxon>
        <taxon>Nadsonia</taxon>
    </lineage>
</organism>
<dbReference type="OrthoDB" id="25675at2759"/>
<dbReference type="GO" id="GO:0032040">
    <property type="term" value="C:small-subunit processome"/>
    <property type="evidence" value="ECO:0007669"/>
    <property type="project" value="InterPro"/>
</dbReference>
<feature type="region of interest" description="Disordered" evidence="2">
    <location>
        <begin position="243"/>
        <end position="335"/>
    </location>
</feature>
<name>A0A1E3PMF4_9ASCO</name>
<evidence type="ECO:0000259" key="3">
    <source>
        <dbReference type="Pfam" id="PF24779"/>
    </source>
</evidence>
<dbReference type="STRING" id="857566.A0A1E3PMF4"/>
<sequence length="335" mass="37831">MKQKRAKQYRKNIQLLQNTFGFRAPYQVLVTADFLLHVVETKINLTKYLCNTIQISNWDDLRIMISQCAMKELYDSRNNEAIDLAKGLERRRCGHMGVTTRYTDDCIWECITGRETRTITEVEAIREGYKMAKEKANNKQENKDDKSSDEKGNETNDNDNNNKSSERSHNSNTSNEATTKKKYGPLSNKHHLFVATQSSTLRQRLRNVPATPLIYVSRSVMLMEPLSDVTTRVRVLAEEKKLTGGLNDPNAGKRVRDTEDDKEAEKKKKRKVKGVNPLSVKKKVDTGATGASPATGGDVEGEKKKVRRKRPTKKTEGDADFTTASSNAPVAEAME</sequence>
<feature type="domain" description="UTP23 sensor motif region" evidence="3">
    <location>
        <begin position="266"/>
        <end position="284"/>
    </location>
</feature>
<feature type="compositionally biased region" description="Basic and acidic residues" evidence="2">
    <location>
        <begin position="132"/>
        <end position="154"/>
    </location>
</feature>
<dbReference type="PANTHER" id="PTHR12416">
    <property type="entry name" value="RRNA-PROCESSING PROTEIN UTP23 HOMOLOG"/>
    <property type="match status" value="1"/>
</dbReference>
<reference evidence="4 5" key="1">
    <citation type="journal article" date="2016" name="Proc. Natl. Acad. Sci. U.S.A.">
        <title>Comparative genomics of biotechnologically important yeasts.</title>
        <authorList>
            <person name="Riley R."/>
            <person name="Haridas S."/>
            <person name="Wolfe K.H."/>
            <person name="Lopes M.R."/>
            <person name="Hittinger C.T."/>
            <person name="Goeker M."/>
            <person name="Salamov A.A."/>
            <person name="Wisecaver J.H."/>
            <person name="Long T.M."/>
            <person name="Calvey C.H."/>
            <person name="Aerts A.L."/>
            <person name="Barry K.W."/>
            <person name="Choi C."/>
            <person name="Clum A."/>
            <person name="Coughlan A.Y."/>
            <person name="Deshpande S."/>
            <person name="Douglass A.P."/>
            <person name="Hanson S.J."/>
            <person name="Klenk H.-P."/>
            <person name="LaButti K.M."/>
            <person name="Lapidus A."/>
            <person name="Lindquist E.A."/>
            <person name="Lipzen A.M."/>
            <person name="Meier-Kolthoff J.P."/>
            <person name="Ohm R.A."/>
            <person name="Otillar R.P."/>
            <person name="Pangilinan J.L."/>
            <person name="Peng Y."/>
            <person name="Rokas A."/>
            <person name="Rosa C.A."/>
            <person name="Scheuner C."/>
            <person name="Sibirny A.A."/>
            <person name="Slot J.C."/>
            <person name="Stielow J.B."/>
            <person name="Sun H."/>
            <person name="Kurtzman C.P."/>
            <person name="Blackwell M."/>
            <person name="Grigoriev I.V."/>
            <person name="Jeffries T.W."/>
        </authorList>
    </citation>
    <scope>NUCLEOTIDE SEQUENCE [LARGE SCALE GENOMIC DNA]</scope>
    <source>
        <strain evidence="4 5">DSM 6958</strain>
    </source>
</reference>
<dbReference type="Gene3D" id="3.40.50.1010">
    <property type="entry name" value="5'-nuclease"/>
    <property type="match status" value="1"/>
</dbReference>
<dbReference type="Pfam" id="PF24779">
    <property type="entry name" value="UTP23_sensor"/>
    <property type="match status" value="1"/>
</dbReference>
<keyword evidence="1" id="KW-0539">Nucleus</keyword>
<dbReference type="InterPro" id="IPR006984">
    <property type="entry name" value="Fcf1/UTP23"/>
</dbReference>
<evidence type="ECO:0000313" key="4">
    <source>
        <dbReference type="EMBL" id="ODQ66007.1"/>
    </source>
</evidence>
<keyword evidence="5" id="KW-1185">Reference proteome</keyword>
<proteinExistence type="predicted"/>
<dbReference type="AlphaFoldDB" id="A0A1E3PMF4"/>
<dbReference type="Proteomes" id="UP000095009">
    <property type="component" value="Unassembled WGS sequence"/>
</dbReference>
<protein>
    <recommendedName>
        <fullName evidence="3">UTP23 sensor motif region domain-containing protein</fullName>
    </recommendedName>
</protein>
<dbReference type="EMBL" id="KV454409">
    <property type="protein sequence ID" value="ODQ66007.1"/>
    <property type="molecule type" value="Genomic_DNA"/>
</dbReference>
<evidence type="ECO:0000256" key="2">
    <source>
        <dbReference type="SAM" id="MobiDB-lite"/>
    </source>
</evidence>
<feature type="region of interest" description="Disordered" evidence="2">
    <location>
        <begin position="132"/>
        <end position="186"/>
    </location>
</feature>
<gene>
    <name evidence="4" type="ORF">NADFUDRAFT_51277</name>
</gene>
<dbReference type="InterPro" id="IPR057776">
    <property type="entry name" value="UTP23_sensor"/>
</dbReference>
<evidence type="ECO:0000256" key="1">
    <source>
        <dbReference type="ARBA" id="ARBA00023242"/>
    </source>
</evidence>